<keyword evidence="1" id="KW-0732">Signal</keyword>
<dbReference type="RefSeq" id="WP_183977833.1">
    <property type="nucleotide sequence ID" value="NZ_JACIBY010000012.1"/>
</dbReference>
<sequence>MKSIMIALVLSVSTLGHFAEAQDGKSLRTQTQIAEQLMASLPTHDNFTEPTSTVLFSKNDLRLISMLPTQDVNVEIPAVVVENVAVAKSTVIAPSSTKTEVKNTTRADK</sequence>
<comment type="caution">
    <text evidence="2">The sequence shown here is derived from an EMBL/GenBank/DDBJ whole genome shotgun (WGS) entry which is preliminary data.</text>
</comment>
<dbReference type="Proteomes" id="UP000541352">
    <property type="component" value="Unassembled WGS sequence"/>
</dbReference>
<reference evidence="2 3" key="1">
    <citation type="submission" date="2020-08" db="EMBL/GenBank/DDBJ databases">
        <title>Genomic Encyclopedia of Type Strains, Phase IV (KMG-IV): sequencing the most valuable type-strain genomes for metagenomic binning, comparative biology and taxonomic classification.</title>
        <authorList>
            <person name="Goeker M."/>
        </authorList>
    </citation>
    <scope>NUCLEOTIDE SEQUENCE [LARGE SCALE GENOMIC DNA]</scope>
    <source>
        <strain evidence="2 3">DSM 17976</strain>
    </source>
</reference>
<accession>A0A7W5ZPR4</accession>
<evidence type="ECO:0000313" key="3">
    <source>
        <dbReference type="Proteomes" id="UP000541352"/>
    </source>
</evidence>
<organism evidence="2 3">
    <name type="scientific">Runella defluvii</name>
    <dbReference type="NCBI Taxonomy" id="370973"/>
    <lineage>
        <taxon>Bacteria</taxon>
        <taxon>Pseudomonadati</taxon>
        <taxon>Bacteroidota</taxon>
        <taxon>Cytophagia</taxon>
        <taxon>Cytophagales</taxon>
        <taxon>Spirosomataceae</taxon>
        <taxon>Runella</taxon>
    </lineage>
</organism>
<name>A0A7W5ZPR4_9BACT</name>
<evidence type="ECO:0000256" key="1">
    <source>
        <dbReference type="SAM" id="SignalP"/>
    </source>
</evidence>
<dbReference type="EMBL" id="JACIBY010000012">
    <property type="protein sequence ID" value="MBB3840696.1"/>
    <property type="molecule type" value="Genomic_DNA"/>
</dbReference>
<feature type="chain" id="PRO_5031501468" evidence="1">
    <location>
        <begin position="22"/>
        <end position="109"/>
    </location>
</feature>
<keyword evidence="3" id="KW-1185">Reference proteome</keyword>
<evidence type="ECO:0000313" key="2">
    <source>
        <dbReference type="EMBL" id="MBB3840696.1"/>
    </source>
</evidence>
<protein>
    <submittedName>
        <fullName evidence="2">Uncharacterized protein</fullName>
    </submittedName>
</protein>
<dbReference type="AlphaFoldDB" id="A0A7W5ZPR4"/>
<feature type="signal peptide" evidence="1">
    <location>
        <begin position="1"/>
        <end position="21"/>
    </location>
</feature>
<gene>
    <name evidence="2" type="ORF">FHS57_004716</name>
</gene>
<proteinExistence type="predicted"/>